<dbReference type="InterPro" id="IPR011989">
    <property type="entry name" value="ARM-like"/>
</dbReference>
<dbReference type="GO" id="GO:0000774">
    <property type="term" value="F:adenyl-nucleotide exchange factor activity"/>
    <property type="evidence" value="ECO:0007669"/>
    <property type="project" value="TreeGrafter"/>
</dbReference>
<dbReference type="Gene3D" id="1.25.10.10">
    <property type="entry name" value="Leucine-rich Repeat Variant"/>
    <property type="match status" value="2"/>
</dbReference>
<dbReference type="SUPFAM" id="SSF48371">
    <property type="entry name" value="ARM repeat"/>
    <property type="match status" value="1"/>
</dbReference>
<dbReference type="GO" id="GO:0005788">
    <property type="term" value="C:endoplasmic reticulum lumen"/>
    <property type="evidence" value="ECO:0007669"/>
    <property type="project" value="UniProtKB-SubCell"/>
</dbReference>
<reference evidence="10" key="1">
    <citation type="submission" date="2023-07" db="EMBL/GenBank/DDBJ databases">
        <title>Chromosome-level genome assembly of Artemia franciscana.</title>
        <authorList>
            <person name="Jo E."/>
        </authorList>
    </citation>
    <scope>NUCLEOTIDE SEQUENCE</scope>
    <source>
        <tissue evidence="10">Whole body</tissue>
    </source>
</reference>
<keyword evidence="11" id="KW-1185">Reference proteome</keyword>
<keyword evidence="7" id="KW-0653">Protein transport</keyword>
<name>A0AA88HSR7_ARTSF</name>
<evidence type="ECO:0000256" key="3">
    <source>
        <dbReference type="ARBA" id="ARBA00015352"/>
    </source>
</evidence>
<evidence type="ECO:0000256" key="1">
    <source>
        <dbReference type="ARBA" id="ARBA00004319"/>
    </source>
</evidence>
<keyword evidence="8" id="KW-0811">Translocation</keyword>
<keyword evidence="4" id="KW-0813">Transport</keyword>
<evidence type="ECO:0000313" key="11">
    <source>
        <dbReference type="Proteomes" id="UP001187531"/>
    </source>
</evidence>
<organism evidence="10 11">
    <name type="scientific">Artemia franciscana</name>
    <name type="common">Brine shrimp</name>
    <name type="synonym">Artemia sanfranciscana</name>
    <dbReference type="NCBI Taxonomy" id="6661"/>
    <lineage>
        <taxon>Eukaryota</taxon>
        <taxon>Metazoa</taxon>
        <taxon>Ecdysozoa</taxon>
        <taxon>Arthropoda</taxon>
        <taxon>Crustacea</taxon>
        <taxon>Branchiopoda</taxon>
        <taxon>Anostraca</taxon>
        <taxon>Artemiidae</taxon>
        <taxon>Artemia</taxon>
    </lineage>
</organism>
<protein>
    <recommendedName>
        <fullName evidence="3">Nucleotide exchange factor SIL1</fullName>
    </recommendedName>
</protein>
<dbReference type="InterPro" id="IPR050693">
    <property type="entry name" value="Hsp70_NEF-Inhibitors"/>
</dbReference>
<dbReference type="Proteomes" id="UP001187531">
    <property type="component" value="Unassembled WGS sequence"/>
</dbReference>
<dbReference type="SMART" id="SM00185">
    <property type="entry name" value="ARM"/>
    <property type="match status" value="2"/>
</dbReference>
<comment type="caution">
    <text evidence="10">The sequence shown here is derived from an EMBL/GenBank/DDBJ whole genome shotgun (WGS) entry which is preliminary data.</text>
</comment>
<evidence type="ECO:0000256" key="2">
    <source>
        <dbReference type="ARBA" id="ARBA00010588"/>
    </source>
</evidence>
<evidence type="ECO:0000313" key="10">
    <source>
        <dbReference type="EMBL" id="KAK2713004.1"/>
    </source>
</evidence>
<dbReference type="PANTHER" id="PTHR19316">
    <property type="entry name" value="PROTEIN FOLDING REGULATOR"/>
    <property type="match status" value="1"/>
</dbReference>
<evidence type="ECO:0000256" key="4">
    <source>
        <dbReference type="ARBA" id="ARBA00022448"/>
    </source>
</evidence>
<keyword evidence="6" id="KW-0256">Endoplasmic reticulum</keyword>
<evidence type="ECO:0000256" key="5">
    <source>
        <dbReference type="ARBA" id="ARBA00022729"/>
    </source>
</evidence>
<keyword evidence="5" id="KW-0732">Signal</keyword>
<evidence type="ECO:0000256" key="7">
    <source>
        <dbReference type="ARBA" id="ARBA00022927"/>
    </source>
</evidence>
<accession>A0AA88HSR7</accession>
<comment type="similarity">
    <text evidence="2">Belongs to the SIL1 family.</text>
</comment>
<dbReference type="PANTHER" id="PTHR19316:SF35">
    <property type="entry name" value="NUCLEOTIDE EXCHANGE FACTOR SIL1"/>
    <property type="match status" value="1"/>
</dbReference>
<evidence type="ECO:0000256" key="8">
    <source>
        <dbReference type="ARBA" id="ARBA00023010"/>
    </source>
</evidence>
<sequence>MSESQSDPKDLAGQRSYEEIKKEFDTLDFGVRTEAEIITELHKDYMQTKDDKRKVQILVDLEYYVHQIDNGQNFLKMGGLRDVIIPGLNSSFEEIRLNCAYVFGSCVQNNIKAQIMAYETNIIEILVRLIATDTVEVKNKCLYGLSVLSLQFPIAQKKLVELEALSEFALIVSQRDPILSKLQKKIIVFLYDLVLEPELTKQNLQYYQNQNETDNVEMYSEKLRQYNVSNIKGQLLANNWCDIVNTYLKRVYEESITTGEFDHDLVEKTLYFISLFSQNCRDHFTNSKIESESDPKDLAGQRSYEEIKKEFDTLDFGVRTEAEIITELHKEYMQTKDDKRKVQILVDLEYYVHQIDNGQNFLKMGGLRDVIIPGLNSSFEEIRLNCAYVFGSCVQNNIKAQIMAYETNIIEILVRLIATDTVEVKNKCLYGLSVLSLQFPIAQKKLVESEALSEFALIVSQRDPILSKL</sequence>
<dbReference type="InterPro" id="IPR000225">
    <property type="entry name" value="Armadillo"/>
</dbReference>
<dbReference type="AlphaFoldDB" id="A0AA88HSR7"/>
<keyword evidence="9" id="KW-0325">Glycoprotein</keyword>
<evidence type="ECO:0000256" key="6">
    <source>
        <dbReference type="ARBA" id="ARBA00022824"/>
    </source>
</evidence>
<gene>
    <name evidence="10" type="ORF">QYM36_011638</name>
</gene>
<dbReference type="InterPro" id="IPR016024">
    <property type="entry name" value="ARM-type_fold"/>
</dbReference>
<dbReference type="EMBL" id="JAVRJZ010000015">
    <property type="protein sequence ID" value="KAK2713004.1"/>
    <property type="molecule type" value="Genomic_DNA"/>
</dbReference>
<proteinExistence type="inferred from homology"/>
<comment type="subcellular location">
    <subcellularLocation>
        <location evidence="1">Endoplasmic reticulum lumen</location>
    </subcellularLocation>
</comment>
<evidence type="ECO:0000256" key="9">
    <source>
        <dbReference type="ARBA" id="ARBA00023180"/>
    </source>
</evidence>
<dbReference type="GO" id="GO:0015031">
    <property type="term" value="P:protein transport"/>
    <property type="evidence" value="ECO:0007669"/>
    <property type="project" value="UniProtKB-KW"/>
</dbReference>